<dbReference type="SUPFAM" id="SSF53335">
    <property type="entry name" value="S-adenosyl-L-methionine-dependent methyltransferases"/>
    <property type="match status" value="1"/>
</dbReference>
<feature type="domain" description="Methyltransferase type 12" evidence="1">
    <location>
        <begin position="42"/>
        <end position="145"/>
    </location>
</feature>
<protein>
    <recommendedName>
        <fullName evidence="1">Methyltransferase type 12 domain-containing protein</fullName>
    </recommendedName>
</protein>
<dbReference type="Pfam" id="PF08242">
    <property type="entry name" value="Methyltransf_12"/>
    <property type="match status" value="1"/>
</dbReference>
<accession>A0AAU7B1W4</accession>
<gene>
    <name evidence="2" type="ORF">DSM112329_04837</name>
</gene>
<dbReference type="InterPro" id="IPR013217">
    <property type="entry name" value="Methyltransf_12"/>
</dbReference>
<dbReference type="EMBL" id="CP114014">
    <property type="protein sequence ID" value="XAY07943.1"/>
    <property type="molecule type" value="Genomic_DNA"/>
</dbReference>
<sequence length="283" mass="29686">MESFYAFAALDYTLLARVLDWDALLGDVLARRPNRAQPLRLLDVACGSGKFPAALLAADALTAVAAAGVQYDLLDPSAFSIAEAAAVLRPPLSAAARYETTLEDLDPGAGPWDVVWATHALYALPPDHLDAAAERFVAAIAPGGCGFMAQGAYAGHYLAVYRAFLDGVRGGAGTPYLSGEDVAAALARAAEPRGLTCSTHHLRYEHRVPVAAEALLEGYLQRCLFDDALGLAGLREAPVLGDYLAGCRDDGAAAYRFPQDVVCFALTPAGAAPAWSAPQTRPT</sequence>
<proteinExistence type="predicted"/>
<evidence type="ECO:0000313" key="2">
    <source>
        <dbReference type="EMBL" id="XAY07943.1"/>
    </source>
</evidence>
<dbReference type="InterPro" id="IPR029063">
    <property type="entry name" value="SAM-dependent_MTases_sf"/>
</dbReference>
<name>A0AAU7B1W4_9ACTN</name>
<dbReference type="KEGG" id="parq:DSM112329_04837"/>
<organism evidence="2">
    <name type="scientific">Paraconexibacter sp. AEG42_29</name>
    <dbReference type="NCBI Taxonomy" id="2997339"/>
    <lineage>
        <taxon>Bacteria</taxon>
        <taxon>Bacillati</taxon>
        <taxon>Actinomycetota</taxon>
        <taxon>Thermoleophilia</taxon>
        <taxon>Solirubrobacterales</taxon>
        <taxon>Paraconexibacteraceae</taxon>
        <taxon>Paraconexibacter</taxon>
    </lineage>
</organism>
<reference evidence="2" key="1">
    <citation type="submission" date="2022-12" db="EMBL/GenBank/DDBJ databases">
        <title>Paraconexibacter alkalitolerans sp. nov. and Baekduia alba sp. nov., isolated from soil and emended description of the genera Paraconexibacter (Chun et al., 2020) and Baekduia (An et al., 2020).</title>
        <authorList>
            <person name="Vieira S."/>
            <person name="Huber K.J."/>
            <person name="Geppert A."/>
            <person name="Wolf J."/>
            <person name="Neumann-Schaal M."/>
            <person name="Muesken M."/>
            <person name="Overmann J."/>
        </authorList>
    </citation>
    <scope>NUCLEOTIDE SEQUENCE</scope>
    <source>
        <strain evidence="2">AEG42_29</strain>
    </source>
</reference>
<dbReference type="AlphaFoldDB" id="A0AAU7B1W4"/>
<evidence type="ECO:0000259" key="1">
    <source>
        <dbReference type="Pfam" id="PF08242"/>
    </source>
</evidence>
<dbReference type="Gene3D" id="3.40.50.150">
    <property type="entry name" value="Vaccinia Virus protein VP39"/>
    <property type="match status" value="1"/>
</dbReference>